<dbReference type="PANTHER" id="PTHR10728">
    <property type="entry name" value="CYTOSOLIC PHOSPHOLIPASE A2"/>
    <property type="match status" value="1"/>
</dbReference>
<dbReference type="GO" id="GO:0004623">
    <property type="term" value="F:phospholipase A2 activity"/>
    <property type="evidence" value="ECO:0007669"/>
    <property type="project" value="TreeGrafter"/>
</dbReference>
<dbReference type="SUPFAM" id="SSF52151">
    <property type="entry name" value="FabD/lysophospholipase-like"/>
    <property type="match status" value="1"/>
</dbReference>
<dbReference type="EC" id="3.1.1.5" evidence="2 9"/>
<keyword evidence="6 8" id="KW-0443">Lipid metabolism</keyword>
<dbReference type="STRING" id="747676.F4RAV9"/>
<dbReference type="EMBL" id="GL883094">
    <property type="protein sequence ID" value="EGG10708.1"/>
    <property type="molecule type" value="Genomic_DNA"/>
</dbReference>
<organism evidence="13">
    <name type="scientific">Melampsora larici-populina (strain 98AG31 / pathotype 3-4-7)</name>
    <name type="common">Poplar leaf rust fungus</name>
    <dbReference type="NCBI Taxonomy" id="747676"/>
    <lineage>
        <taxon>Eukaryota</taxon>
        <taxon>Fungi</taxon>
        <taxon>Dikarya</taxon>
        <taxon>Basidiomycota</taxon>
        <taxon>Pucciniomycotina</taxon>
        <taxon>Pucciniomycetes</taxon>
        <taxon>Pucciniales</taxon>
        <taxon>Melampsoraceae</taxon>
        <taxon>Melampsora</taxon>
    </lineage>
</organism>
<evidence type="ECO:0000256" key="3">
    <source>
        <dbReference type="ARBA" id="ARBA00022729"/>
    </source>
</evidence>
<dbReference type="RefSeq" id="XP_007406177.1">
    <property type="nucleotide sequence ID" value="XM_007406115.1"/>
</dbReference>
<dbReference type="Gene3D" id="3.40.1090.10">
    <property type="entry name" value="Cytosolic phospholipase A2 catalytic domain"/>
    <property type="match status" value="1"/>
</dbReference>
<name>F4RAV9_MELLP</name>
<dbReference type="Proteomes" id="UP000001072">
    <property type="component" value="Unassembled WGS sequence"/>
</dbReference>
<dbReference type="PROSITE" id="PS51210">
    <property type="entry name" value="PLA2C"/>
    <property type="match status" value="1"/>
</dbReference>
<accession>F4RAV9</accession>
<evidence type="ECO:0000313" key="12">
    <source>
        <dbReference type="EMBL" id="EGG10708.1"/>
    </source>
</evidence>
<keyword evidence="10" id="KW-0472">Membrane</keyword>
<keyword evidence="10" id="KW-0812">Transmembrane</keyword>
<dbReference type="GO" id="GO:0046475">
    <property type="term" value="P:glycerophospholipid catabolic process"/>
    <property type="evidence" value="ECO:0007669"/>
    <property type="project" value="TreeGrafter"/>
</dbReference>
<dbReference type="HOGENOM" id="CLU_014602_1_0_1"/>
<evidence type="ECO:0000256" key="5">
    <source>
        <dbReference type="ARBA" id="ARBA00022963"/>
    </source>
</evidence>
<keyword evidence="7" id="KW-0325">Glycoprotein</keyword>
<comment type="catalytic activity">
    <reaction evidence="9">
        <text>a 1-acyl-sn-glycero-3-phosphocholine + H2O = sn-glycerol 3-phosphocholine + a fatty acid + H(+)</text>
        <dbReference type="Rhea" id="RHEA:15177"/>
        <dbReference type="ChEBI" id="CHEBI:15377"/>
        <dbReference type="ChEBI" id="CHEBI:15378"/>
        <dbReference type="ChEBI" id="CHEBI:16870"/>
        <dbReference type="ChEBI" id="CHEBI:28868"/>
        <dbReference type="ChEBI" id="CHEBI:58168"/>
        <dbReference type="EC" id="3.1.1.5"/>
    </reaction>
</comment>
<dbReference type="Pfam" id="PF01735">
    <property type="entry name" value="PLA2_B"/>
    <property type="match status" value="2"/>
</dbReference>
<keyword evidence="10" id="KW-1133">Transmembrane helix</keyword>
<dbReference type="VEuPathDB" id="FungiDB:MELLADRAFT_103198"/>
<dbReference type="InterPro" id="IPR016035">
    <property type="entry name" value="Acyl_Trfase/lysoPLipase"/>
</dbReference>
<protein>
    <recommendedName>
        <fullName evidence="2 9">Lysophospholipase</fullName>
        <ecNumber evidence="2 9">3.1.1.5</ecNumber>
    </recommendedName>
</protein>
<evidence type="ECO:0000259" key="11">
    <source>
        <dbReference type="PROSITE" id="PS51210"/>
    </source>
</evidence>
<keyword evidence="3" id="KW-0732">Signal</keyword>
<dbReference type="PANTHER" id="PTHR10728:SF33">
    <property type="entry name" value="LYSOPHOSPHOLIPASE 1-RELATED"/>
    <property type="match status" value="1"/>
</dbReference>
<keyword evidence="5 8" id="KW-0442">Lipid degradation</keyword>
<dbReference type="GO" id="GO:0004622">
    <property type="term" value="F:phosphatidylcholine lysophospholipase activity"/>
    <property type="evidence" value="ECO:0007669"/>
    <property type="project" value="UniProtKB-EC"/>
</dbReference>
<evidence type="ECO:0000313" key="13">
    <source>
        <dbReference type="Proteomes" id="UP000001072"/>
    </source>
</evidence>
<evidence type="ECO:0000256" key="4">
    <source>
        <dbReference type="ARBA" id="ARBA00022801"/>
    </source>
</evidence>
<dbReference type="KEGG" id="mlr:MELLADRAFT_103198"/>
<dbReference type="SMART" id="SM00022">
    <property type="entry name" value="PLAc"/>
    <property type="match status" value="1"/>
</dbReference>
<keyword evidence="13" id="KW-1185">Reference proteome</keyword>
<evidence type="ECO:0000256" key="9">
    <source>
        <dbReference type="RuleBase" id="RU362103"/>
    </source>
</evidence>
<evidence type="ECO:0000256" key="7">
    <source>
        <dbReference type="ARBA" id="ARBA00023180"/>
    </source>
</evidence>
<feature type="transmembrane region" description="Helical" evidence="10">
    <location>
        <begin position="5"/>
        <end position="26"/>
    </location>
</feature>
<dbReference type="FunCoup" id="F4RAV9">
    <property type="interactions" value="218"/>
</dbReference>
<feature type="domain" description="PLA2c" evidence="11">
    <location>
        <begin position="63"/>
        <end position="652"/>
    </location>
</feature>
<comment type="similarity">
    <text evidence="1 9">Belongs to the lysophospholipase family.</text>
</comment>
<dbReference type="InParanoid" id="F4RAV9"/>
<proteinExistence type="inferred from homology"/>
<sequence length="652" mass="72428">MRTSIFVFSVVTFGNIFVYHSFILSLKIPIPSTSNILNRRWLSKRDEAIPTSPSGGYAPSWQPCPEGLQVRQPSVDGPLNSKELEYVNQKSSKSIPLWRDYLSNVGLIDFDVDLFLSNATKDSNQASKSLPNFGFAISGGGARAGLVGAGVLNGFDGRNPEAHKMRTGGLLQLANYAAGLSGGSWLLGSWATSNFPRFTSLNETVWKLTEPDALYDLHILKQIDRDLQTATEKAKAGFETSIVDAWAQLIVDHTINTTQNANAVLLSSVRNLTGYSTHYAPFIIVTATSRAQGKGDMSLENPVYEFTPEEFGTWHPSLNAFIPIELLGTKINQGLPYRGDQCVVGFDSMGFIMATSSNVFSLSSKTDGQPFFIALAHKFLNALAQNVFDESIIPNPFRGLGLGYGLNSGYPARDDDNLYLADSSLSGETLPLWPLIQPSRNLDAIIAVDSSVSPRKCKVEYIVRPNSFAQILMVRVFMRHTRKPCNRTMKLIAFHGKSLQHEFWYSIWLTPLLEMWVDDRVPDPYEGEFSRRGYNKRPVFFGCNDKKGALIIYLPNYYIVASTDAPTAQMQFRHTELDGYFSNGFAIATQSKDSTDELSDTLEDNLNRIGASNPIEWSACLACALIDRQHKRNGMDRTSQCQSCFDQYCAID</sequence>
<dbReference type="GO" id="GO:0005829">
    <property type="term" value="C:cytosol"/>
    <property type="evidence" value="ECO:0007669"/>
    <property type="project" value="TreeGrafter"/>
</dbReference>
<evidence type="ECO:0000256" key="8">
    <source>
        <dbReference type="PROSITE-ProRule" id="PRU00555"/>
    </source>
</evidence>
<gene>
    <name evidence="12" type="ORF">MELLADRAFT_103198</name>
</gene>
<dbReference type="InterPro" id="IPR002642">
    <property type="entry name" value="LysoPLipase_cat_dom"/>
</dbReference>
<dbReference type="GeneID" id="18921895"/>
<dbReference type="eggNOG" id="KOG1325">
    <property type="taxonomic scope" value="Eukaryota"/>
</dbReference>
<evidence type="ECO:0000256" key="10">
    <source>
        <dbReference type="SAM" id="Phobius"/>
    </source>
</evidence>
<reference evidence="13" key="1">
    <citation type="journal article" date="2011" name="Proc. Natl. Acad. Sci. U.S.A.">
        <title>Obligate biotrophy features unraveled by the genomic analysis of rust fungi.</title>
        <authorList>
            <person name="Duplessis S."/>
            <person name="Cuomo C.A."/>
            <person name="Lin Y.-C."/>
            <person name="Aerts A."/>
            <person name="Tisserant E."/>
            <person name="Veneault-Fourrey C."/>
            <person name="Joly D.L."/>
            <person name="Hacquard S."/>
            <person name="Amselem J."/>
            <person name="Cantarel B.L."/>
            <person name="Chiu R."/>
            <person name="Coutinho P.M."/>
            <person name="Feau N."/>
            <person name="Field M."/>
            <person name="Frey P."/>
            <person name="Gelhaye E."/>
            <person name="Goldberg J."/>
            <person name="Grabherr M.G."/>
            <person name="Kodira C.D."/>
            <person name="Kohler A."/>
            <person name="Kuees U."/>
            <person name="Lindquist E.A."/>
            <person name="Lucas S.M."/>
            <person name="Mago R."/>
            <person name="Mauceli E."/>
            <person name="Morin E."/>
            <person name="Murat C."/>
            <person name="Pangilinan J.L."/>
            <person name="Park R."/>
            <person name="Pearson M."/>
            <person name="Quesneville H."/>
            <person name="Rouhier N."/>
            <person name="Sakthikumar S."/>
            <person name="Salamov A.A."/>
            <person name="Schmutz J."/>
            <person name="Selles B."/>
            <person name="Shapiro H."/>
            <person name="Tanguay P."/>
            <person name="Tuskan G.A."/>
            <person name="Henrissat B."/>
            <person name="Van de Peer Y."/>
            <person name="Rouze P."/>
            <person name="Ellis J.G."/>
            <person name="Dodds P.N."/>
            <person name="Schein J.E."/>
            <person name="Zhong S."/>
            <person name="Hamelin R.C."/>
            <person name="Grigoriev I.V."/>
            <person name="Szabo L.J."/>
            <person name="Martin F."/>
        </authorList>
    </citation>
    <scope>NUCLEOTIDE SEQUENCE [LARGE SCALE GENOMIC DNA]</scope>
    <source>
        <strain evidence="13">98AG31 / pathotype 3-4-7</strain>
    </source>
</reference>
<dbReference type="OrthoDB" id="4084751at2759"/>
<dbReference type="AlphaFoldDB" id="F4RAV9"/>
<evidence type="ECO:0000256" key="2">
    <source>
        <dbReference type="ARBA" id="ARBA00013274"/>
    </source>
</evidence>
<evidence type="ECO:0000256" key="6">
    <source>
        <dbReference type="ARBA" id="ARBA00023098"/>
    </source>
</evidence>
<keyword evidence="4 8" id="KW-0378">Hydrolase</keyword>
<evidence type="ECO:0000256" key="1">
    <source>
        <dbReference type="ARBA" id="ARBA00008780"/>
    </source>
</evidence>